<name>A0A8J2K4X1_9HEXA</name>
<dbReference type="GO" id="GO:0005524">
    <property type="term" value="F:ATP binding"/>
    <property type="evidence" value="ECO:0007669"/>
    <property type="project" value="InterPro"/>
</dbReference>
<protein>
    <recommendedName>
        <fullName evidence="5">Thiamine diphosphokinase</fullName>
    </recommendedName>
</protein>
<keyword evidence="4" id="KW-1185">Reference proteome</keyword>
<dbReference type="GO" id="GO:0030975">
    <property type="term" value="F:thiamine binding"/>
    <property type="evidence" value="ECO:0007669"/>
    <property type="project" value="InterPro"/>
</dbReference>
<feature type="domain" description="Thiamin pyrophosphokinase catalytic" evidence="1">
    <location>
        <begin position="29"/>
        <end position="152"/>
    </location>
</feature>
<dbReference type="PANTHER" id="PTHR13622:SF8">
    <property type="entry name" value="THIAMIN PYROPHOSPHOKINASE 1"/>
    <property type="match status" value="1"/>
</dbReference>
<comment type="caution">
    <text evidence="3">The sequence shown here is derived from an EMBL/GenBank/DDBJ whole genome shotgun (WGS) entry which is preliminary data.</text>
</comment>
<proteinExistence type="predicted"/>
<evidence type="ECO:0000313" key="3">
    <source>
        <dbReference type="EMBL" id="CAG7731504.1"/>
    </source>
</evidence>
<evidence type="ECO:0008006" key="5">
    <source>
        <dbReference type="Google" id="ProtNLM"/>
    </source>
</evidence>
<dbReference type="InterPro" id="IPR007371">
    <property type="entry name" value="TPK_catalytic"/>
</dbReference>
<dbReference type="Proteomes" id="UP000708208">
    <property type="component" value="Unassembled WGS sequence"/>
</dbReference>
<dbReference type="GO" id="GO:0009229">
    <property type="term" value="P:thiamine diphosphate biosynthetic process"/>
    <property type="evidence" value="ECO:0007669"/>
    <property type="project" value="InterPro"/>
</dbReference>
<dbReference type="CDD" id="cd07995">
    <property type="entry name" value="TPK"/>
    <property type="match status" value="1"/>
</dbReference>
<dbReference type="AlphaFoldDB" id="A0A8J2K4X1"/>
<dbReference type="OrthoDB" id="25149at2759"/>
<reference evidence="3" key="1">
    <citation type="submission" date="2021-06" db="EMBL/GenBank/DDBJ databases">
        <authorList>
            <person name="Hodson N. C."/>
            <person name="Mongue J. A."/>
            <person name="Jaron S. K."/>
        </authorList>
    </citation>
    <scope>NUCLEOTIDE SEQUENCE</scope>
</reference>
<feature type="domain" description="Thiamin pyrophosphokinase thiamin-binding" evidence="2">
    <location>
        <begin position="177"/>
        <end position="224"/>
    </location>
</feature>
<gene>
    <name evidence="3" type="ORF">AFUS01_LOCUS20091</name>
</gene>
<dbReference type="GO" id="GO:0006772">
    <property type="term" value="P:thiamine metabolic process"/>
    <property type="evidence" value="ECO:0007669"/>
    <property type="project" value="InterPro"/>
</dbReference>
<organism evidence="3 4">
    <name type="scientific">Allacma fusca</name>
    <dbReference type="NCBI Taxonomy" id="39272"/>
    <lineage>
        <taxon>Eukaryota</taxon>
        <taxon>Metazoa</taxon>
        <taxon>Ecdysozoa</taxon>
        <taxon>Arthropoda</taxon>
        <taxon>Hexapoda</taxon>
        <taxon>Collembola</taxon>
        <taxon>Symphypleona</taxon>
        <taxon>Sminthuridae</taxon>
        <taxon>Allacma</taxon>
    </lineage>
</organism>
<dbReference type="InterPro" id="IPR007373">
    <property type="entry name" value="Thiamin_PyroPKinase_B1-bd"/>
</dbReference>
<dbReference type="GO" id="GO:0004788">
    <property type="term" value="F:thiamine diphosphokinase activity"/>
    <property type="evidence" value="ECO:0007669"/>
    <property type="project" value="InterPro"/>
</dbReference>
<dbReference type="EMBL" id="CAJVCH010214036">
    <property type="protein sequence ID" value="CAG7731504.1"/>
    <property type="molecule type" value="Genomic_DNA"/>
</dbReference>
<evidence type="ECO:0000259" key="1">
    <source>
        <dbReference type="Pfam" id="PF04263"/>
    </source>
</evidence>
<dbReference type="Pfam" id="PF04263">
    <property type="entry name" value="TPK_catalytic"/>
    <property type="match status" value="1"/>
</dbReference>
<accession>A0A8J2K4X1</accession>
<dbReference type="NCBIfam" id="TIGR01378">
    <property type="entry name" value="thi_PPkinase"/>
    <property type="match status" value="1"/>
</dbReference>
<dbReference type="Pfam" id="PF04265">
    <property type="entry name" value="TPK_B1_binding"/>
    <property type="match status" value="1"/>
</dbReference>
<evidence type="ECO:0000259" key="2">
    <source>
        <dbReference type="Pfam" id="PF04265"/>
    </source>
</evidence>
<evidence type="ECO:0000313" key="4">
    <source>
        <dbReference type="Proteomes" id="UP000708208"/>
    </source>
</evidence>
<sequence>MLAPLEILKTPYSVILLHHNGEVDNVEEFTHIWNNATVRLAVDGGTNSWYSAQRANCQLKLPHIVSGDFDSIKPEILTYVENLEDVKVVRTPDQDETDFTKAFQILRSTYDDTTLPKTVVTLTSNKTGRFDQQMSTVSTLVKTLETDLQVYLYDYKNLIFALRPNEERDILLRTQLTCGIIPIDGPTVMKTQGLKWDLDGCYRFGDMISTSNETVLDTVKIQANRVFLFTLEVLLLH</sequence>
<dbReference type="PANTHER" id="PTHR13622">
    <property type="entry name" value="THIAMIN PYROPHOSPHOKINASE"/>
    <property type="match status" value="1"/>
</dbReference>
<dbReference type="InterPro" id="IPR006282">
    <property type="entry name" value="Thi_PPkinase"/>
</dbReference>